<proteinExistence type="predicted"/>
<evidence type="ECO:0000313" key="3">
    <source>
        <dbReference type="Proteomes" id="UP000230781"/>
    </source>
</evidence>
<dbReference type="RefSeq" id="WP_100026700.1">
    <property type="nucleotide sequence ID" value="NZ_CP024704.1"/>
</dbReference>
<accession>A0A2D3PSR2</accession>
<organism evidence="2 3">
    <name type="scientific">Fusobacterium pseudoperiodonticum</name>
    <dbReference type="NCBI Taxonomy" id="2663009"/>
    <lineage>
        <taxon>Bacteria</taxon>
        <taxon>Fusobacteriati</taxon>
        <taxon>Fusobacteriota</taxon>
        <taxon>Fusobacteriia</taxon>
        <taxon>Fusobacteriales</taxon>
        <taxon>Fusobacteriaceae</taxon>
        <taxon>Fusobacterium</taxon>
    </lineage>
</organism>
<evidence type="ECO:0000259" key="1">
    <source>
        <dbReference type="Pfam" id="PF13020"/>
    </source>
</evidence>
<dbReference type="Proteomes" id="UP000230781">
    <property type="component" value="Chromosome"/>
</dbReference>
<dbReference type="InterPro" id="IPR024975">
    <property type="entry name" value="NOV_C"/>
</dbReference>
<protein>
    <recommendedName>
        <fullName evidence="1">Protein NO VEIN C-terminal domain-containing protein</fullName>
    </recommendedName>
</protein>
<evidence type="ECO:0000313" key="2">
    <source>
        <dbReference type="EMBL" id="ATV70710.1"/>
    </source>
</evidence>
<sequence length="341" mass="39666">MQDVFKILPEATEDQKVFIFDYGKKENGELKYKDDITSYEWNTKRFNKVEVGAFILSRIPGKNTKDRKFEIYGGGYVEKIETIDDKGNVVATISHAFTINPPIKQGEALIENFVWENKKKKEGTWEHFWNQYGMNTITFSDFKNLMKNVRCVPVGTPLNSFRDSDLSEEEIEELQNPSSKDFEIICKKNDAVDNKKDKQTVKIIKKIDWKKVQDSKDKIGALGEEIVFDILTQKAEEHNLKMPVHVSKEEGDGAGYDIRAWDKDDKELHIEVKASKRNYSDGFEITRNEIEASKNKDYPYIIYRVYNLDIKNKNCSIEIYSGPVTDETFKLEPTKFIVYKK</sequence>
<dbReference type="EMBL" id="CP024704">
    <property type="protein sequence ID" value="ATV70710.1"/>
    <property type="molecule type" value="Genomic_DNA"/>
</dbReference>
<dbReference type="AlphaFoldDB" id="A0A2D3PSR2"/>
<name>A0A2D3PSR2_9FUSO</name>
<feature type="domain" description="Protein NO VEIN C-terminal" evidence="1">
    <location>
        <begin position="223"/>
        <end position="309"/>
    </location>
</feature>
<dbReference type="Pfam" id="PF13020">
    <property type="entry name" value="NOV_C"/>
    <property type="match status" value="1"/>
</dbReference>
<gene>
    <name evidence="2" type="ORF">CTM98_08640</name>
</gene>
<reference evidence="2 3" key="1">
    <citation type="submission" date="2017-11" db="EMBL/GenBank/DDBJ databases">
        <title>Genome sequencing of Fusobacterium periodonticum KCOM 2555.</title>
        <authorList>
            <person name="Kook J.-K."/>
            <person name="Park S.-N."/>
            <person name="Lim Y.K."/>
        </authorList>
    </citation>
    <scope>NUCLEOTIDE SEQUENCE [LARGE SCALE GENOMIC DNA]</scope>
    <source>
        <strain evidence="2 3">KCOM 2555</strain>
    </source>
</reference>